<comment type="caution">
    <text evidence="2">The sequence shown here is derived from an EMBL/GenBank/DDBJ whole genome shotgun (WGS) entry which is preliminary data.</text>
</comment>
<evidence type="ECO:0000313" key="2">
    <source>
        <dbReference type="EMBL" id="TVO57534.1"/>
    </source>
</evidence>
<organism evidence="2 3">
    <name type="scientific">Denitromonas halophila</name>
    <dbReference type="NCBI Taxonomy" id="1629404"/>
    <lineage>
        <taxon>Bacteria</taxon>
        <taxon>Pseudomonadati</taxon>
        <taxon>Pseudomonadota</taxon>
        <taxon>Betaproteobacteria</taxon>
        <taxon>Rhodocyclales</taxon>
        <taxon>Zoogloeaceae</taxon>
        <taxon>Denitromonas</taxon>
    </lineage>
</organism>
<name>A0A557QX88_9RHOO</name>
<dbReference type="AlphaFoldDB" id="A0A557QX88"/>
<protein>
    <recommendedName>
        <fullName evidence="1">Bacteriophage Mu GpT domain-containing protein</fullName>
    </recommendedName>
</protein>
<dbReference type="RefSeq" id="WP_144309007.1">
    <property type="nucleotide sequence ID" value="NZ_VMNK01000006.1"/>
</dbReference>
<feature type="domain" description="Bacteriophage Mu GpT" evidence="1">
    <location>
        <begin position="11"/>
        <end position="297"/>
    </location>
</feature>
<keyword evidence="3" id="KW-1185">Reference proteome</keyword>
<gene>
    <name evidence="2" type="ORF">FHP91_07610</name>
</gene>
<proteinExistence type="predicted"/>
<sequence>MIINTQNLILLAQGFNAAFMRGIEAAPPTYMQVAMEVNSMGSAENYGWMKDLPGMREWVGKRVINNLESVDYQIANKHFEHTIGVNKNDIADDRLGIYTTMFAQQGEIAASHPDGLVWNLLPNGFAAKGFDGQYFFDTDHVTHNQAGAEISWSNTGGGSGAPWFLLDLSRTFTRPVVFQKRAGVKFTPMNKDNDENVFMENKYLFGADARYNAGYGFHQLAYGSKQALDATTYEAAKVALASQRRPDGQKMAIKGTHLVVGASNEAKARTLLNTQQIAGGGDNIWFNTAQLIVCPWLD</sequence>
<dbReference type="EMBL" id="VMNK01000006">
    <property type="protein sequence ID" value="TVO57534.1"/>
    <property type="molecule type" value="Genomic_DNA"/>
</dbReference>
<dbReference type="Proteomes" id="UP000319502">
    <property type="component" value="Unassembled WGS sequence"/>
</dbReference>
<evidence type="ECO:0000313" key="3">
    <source>
        <dbReference type="Proteomes" id="UP000319502"/>
    </source>
</evidence>
<dbReference type="Pfam" id="PF10124">
    <property type="entry name" value="Mu-like_gpT"/>
    <property type="match status" value="1"/>
</dbReference>
<evidence type="ECO:0000259" key="1">
    <source>
        <dbReference type="Pfam" id="PF10124"/>
    </source>
</evidence>
<accession>A0A557QX88</accession>
<dbReference type="InterPro" id="IPR018774">
    <property type="entry name" value="Phage_Mu_GpT"/>
</dbReference>
<dbReference type="OrthoDB" id="9804833at2"/>
<reference evidence="2 3" key="1">
    <citation type="submission" date="2019-07" db="EMBL/GenBank/DDBJ databases">
        <title>The pathways for chlorine oxyanion respiration interact through the shared metabolite chlorate.</title>
        <authorList>
            <person name="Barnum T.P."/>
            <person name="Cheng Y."/>
            <person name="Hill K.A."/>
            <person name="Lucas L.N."/>
            <person name="Carlson H.K."/>
            <person name="Coates J.D."/>
        </authorList>
    </citation>
    <scope>NUCLEOTIDE SEQUENCE [LARGE SCALE GENOMIC DNA]</scope>
    <source>
        <strain evidence="2 3">SFB-3</strain>
    </source>
</reference>